<dbReference type="EMBL" id="PVTQ01000006">
    <property type="protein sequence ID" value="PRY89424.1"/>
    <property type="molecule type" value="Genomic_DNA"/>
</dbReference>
<dbReference type="RefSeq" id="WP_170108025.1">
    <property type="nucleotide sequence ID" value="NZ_PVTQ01000006.1"/>
</dbReference>
<dbReference type="Proteomes" id="UP000238392">
    <property type="component" value="Unassembled WGS sequence"/>
</dbReference>
<reference evidence="1 2" key="1">
    <citation type="submission" date="2018-03" db="EMBL/GenBank/DDBJ databases">
        <title>Genomic Encyclopedia of Archaeal and Bacterial Type Strains, Phase II (KMG-II): from individual species to whole genera.</title>
        <authorList>
            <person name="Goeker M."/>
        </authorList>
    </citation>
    <scope>NUCLEOTIDE SEQUENCE [LARGE SCALE GENOMIC DNA]</scope>
    <source>
        <strain evidence="1 2">DSM 100212</strain>
    </source>
</reference>
<organism evidence="1 2">
    <name type="scientific">Donghicola tyrosinivorans</name>
    <dbReference type="NCBI Taxonomy" id="1652492"/>
    <lineage>
        <taxon>Bacteria</taxon>
        <taxon>Pseudomonadati</taxon>
        <taxon>Pseudomonadota</taxon>
        <taxon>Alphaproteobacteria</taxon>
        <taxon>Rhodobacterales</taxon>
        <taxon>Roseobacteraceae</taxon>
        <taxon>Donghicola</taxon>
    </lineage>
</organism>
<comment type="caution">
    <text evidence="1">The sequence shown here is derived from an EMBL/GenBank/DDBJ whole genome shotgun (WGS) entry which is preliminary data.</text>
</comment>
<sequence>MPDMLTLRAHRFKALHALLTGETLFTQLVNRDEQPTEATPKLPTQCVAHQEAMS</sequence>
<keyword evidence="2" id="KW-1185">Reference proteome</keyword>
<evidence type="ECO:0000313" key="1">
    <source>
        <dbReference type="EMBL" id="PRY89424.1"/>
    </source>
</evidence>
<name>A0A2T0WS99_9RHOB</name>
<dbReference type="AlphaFoldDB" id="A0A2T0WS99"/>
<accession>A0A2T0WS99</accession>
<gene>
    <name evidence="1" type="ORF">CLV74_106126</name>
</gene>
<evidence type="ECO:0000313" key="2">
    <source>
        <dbReference type="Proteomes" id="UP000238392"/>
    </source>
</evidence>
<proteinExistence type="predicted"/>
<protein>
    <submittedName>
        <fullName evidence="1">Uncharacterized protein</fullName>
    </submittedName>
</protein>